<comment type="similarity">
    <text evidence="3 11 12">Belongs to the peptidase S8 family.</text>
</comment>
<reference evidence="16 17" key="2">
    <citation type="submission" date="2020-04" db="EMBL/GenBank/DDBJ databases">
        <authorList>
            <person name="Fomenkov A."/>
            <person name="Anton B.P."/>
            <person name="Roberts R.J."/>
        </authorList>
    </citation>
    <scope>NUCLEOTIDE SEQUENCE [LARGE SCALE GENOMIC DNA]</scope>
    <source>
        <strain evidence="16 17">S2</strain>
    </source>
</reference>
<accession>A0A6H1NX90</accession>
<evidence type="ECO:0000313" key="16">
    <source>
        <dbReference type="EMBL" id="QIZ05909.1"/>
    </source>
</evidence>
<evidence type="ECO:0000259" key="15">
    <source>
        <dbReference type="Pfam" id="PF06280"/>
    </source>
</evidence>
<comment type="cofactor">
    <cofactor evidence="1">
        <name>Ca(2+)</name>
        <dbReference type="ChEBI" id="CHEBI:29108"/>
    </cofactor>
</comment>
<dbReference type="EMBL" id="CP051128">
    <property type="protein sequence ID" value="QIZ05909.1"/>
    <property type="molecule type" value="Genomic_DNA"/>
</dbReference>
<dbReference type="Gene3D" id="2.60.40.1710">
    <property type="entry name" value="Subtilisin-like superfamily"/>
    <property type="match status" value="1"/>
</dbReference>
<evidence type="ECO:0000256" key="9">
    <source>
        <dbReference type="ARBA" id="ARBA00022837"/>
    </source>
</evidence>
<name>A0A6H1NX90_PRIMG</name>
<evidence type="ECO:0000259" key="14">
    <source>
        <dbReference type="Pfam" id="PF00082"/>
    </source>
</evidence>
<dbReference type="PROSITE" id="PS00137">
    <property type="entry name" value="SUBTILASE_HIS"/>
    <property type="match status" value="1"/>
</dbReference>
<dbReference type="InterPro" id="IPR018247">
    <property type="entry name" value="EF_Hand_1_Ca_BS"/>
</dbReference>
<dbReference type="GO" id="GO:0006508">
    <property type="term" value="P:proteolysis"/>
    <property type="evidence" value="ECO:0007669"/>
    <property type="project" value="UniProtKB-KW"/>
</dbReference>
<dbReference type="Gene3D" id="2.60.40.4070">
    <property type="match status" value="1"/>
</dbReference>
<dbReference type="SUPFAM" id="SSF52025">
    <property type="entry name" value="PA domain"/>
    <property type="match status" value="1"/>
</dbReference>
<evidence type="ECO:0000256" key="12">
    <source>
        <dbReference type="RuleBase" id="RU003355"/>
    </source>
</evidence>
<dbReference type="InterPro" id="IPR000209">
    <property type="entry name" value="Peptidase_S8/S53_dom"/>
</dbReference>
<feature type="domain" description="Peptidase S8/S53" evidence="14">
    <location>
        <begin position="195"/>
        <end position="671"/>
    </location>
</feature>
<keyword evidence="8 11" id="KW-0720">Serine protease</keyword>
<dbReference type="InterPro" id="IPR036852">
    <property type="entry name" value="Peptidase_S8/S53_dom_sf"/>
</dbReference>
<dbReference type="PRINTS" id="PR00723">
    <property type="entry name" value="SUBTILISIN"/>
</dbReference>
<dbReference type="PROSITE" id="PS00136">
    <property type="entry name" value="SUBTILASE_ASP"/>
    <property type="match status" value="1"/>
</dbReference>
<feature type="active site" description="Charge relay system" evidence="10 11">
    <location>
        <position position="271"/>
    </location>
</feature>
<dbReference type="InterPro" id="IPR023828">
    <property type="entry name" value="Peptidase_S8_Ser-AS"/>
</dbReference>
<dbReference type="InterPro" id="IPR023827">
    <property type="entry name" value="Peptidase_S8_Asp-AS"/>
</dbReference>
<dbReference type="Pfam" id="PF06280">
    <property type="entry name" value="fn3_5"/>
    <property type="match status" value="1"/>
</dbReference>
<proteinExistence type="inferred from homology"/>
<dbReference type="InterPro" id="IPR046450">
    <property type="entry name" value="PA_dom_sf"/>
</dbReference>
<feature type="domain" description="C5a peptidase/Subtilisin-like protease SBT2-like Fn3-like" evidence="15">
    <location>
        <begin position="698"/>
        <end position="835"/>
    </location>
</feature>
<dbReference type="Pfam" id="PF00082">
    <property type="entry name" value="Peptidase_S8"/>
    <property type="match status" value="1"/>
</dbReference>
<feature type="chain" id="PRO_5026322878" evidence="13">
    <location>
        <begin position="30"/>
        <end position="1181"/>
    </location>
</feature>
<protein>
    <submittedName>
        <fullName evidence="16">S8 family serine peptidase</fullName>
    </submittedName>
</protein>
<evidence type="ECO:0000256" key="1">
    <source>
        <dbReference type="ARBA" id="ARBA00001913"/>
    </source>
</evidence>
<evidence type="ECO:0000256" key="5">
    <source>
        <dbReference type="ARBA" id="ARBA00022670"/>
    </source>
</evidence>
<evidence type="ECO:0000256" key="4">
    <source>
        <dbReference type="ARBA" id="ARBA00022525"/>
    </source>
</evidence>
<dbReference type="AlphaFoldDB" id="A0A6H1NX90"/>
<dbReference type="PANTHER" id="PTHR43806">
    <property type="entry name" value="PEPTIDASE S8"/>
    <property type="match status" value="1"/>
</dbReference>
<evidence type="ECO:0000256" key="6">
    <source>
        <dbReference type="ARBA" id="ARBA00022729"/>
    </source>
</evidence>
<dbReference type="InterPro" id="IPR015500">
    <property type="entry name" value="Peptidase_S8_subtilisin-rel"/>
</dbReference>
<feature type="signal peptide" evidence="13">
    <location>
        <begin position="1"/>
        <end position="29"/>
    </location>
</feature>
<dbReference type="Gene3D" id="3.40.50.200">
    <property type="entry name" value="Peptidase S8/S53 domain"/>
    <property type="match status" value="1"/>
</dbReference>
<dbReference type="CDD" id="cd07475">
    <property type="entry name" value="Peptidases_S8_C5a_Peptidase"/>
    <property type="match status" value="1"/>
</dbReference>
<feature type="active site" description="Charge relay system" evidence="10 11">
    <location>
        <position position="204"/>
    </location>
</feature>
<evidence type="ECO:0000256" key="11">
    <source>
        <dbReference type="PROSITE-ProRule" id="PRU01240"/>
    </source>
</evidence>
<dbReference type="InterPro" id="IPR010435">
    <property type="entry name" value="C5a/SBT2-like_Fn3"/>
</dbReference>
<evidence type="ECO:0000256" key="13">
    <source>
        <dbReference type="SAM" id="SignalP"/>
    </source>
</evidence>
<organism evidence="16 17">
    <name type="scientific">Priestia megaterium</name>
    <name type="common">Bacillus megaterium</name>
    <dbReference type="NCBI Taxonomy" id="1404"/>
    <lineage>
        <taxon>Bacteria</taxon>
        <taxon>Bacillati</taxon>
        <taxon>Bacillota</taxon>
        <taxon>Bacilli</taxon>
        <taxon>Bacillales</taxon>
        <taxon>Bacillaceae</taxon>
        <taxon>Priestia</taxon>
    </lineage>
</organism>
<dbReference type="GO" id="GO:0004252">
    <property type="term" value="F:serine-type endopeptidase activity"/>
    <property type="evidence" value="ECO:0007669"/>
    <property type="project" value="UniProtKB-UniRule"/>
</dbReference>
<dbReference type="PROSITE" id="PS00138">
    <property type="entry name" value="SUBTILASE_SER"/>
    <property type="match status" value="1"/>
</dbReference>
<dbReference type="PROSITE" id="PS51892">
    <property type="entry name" value="SUBTILASE"/>
    <property type="match status" value="1"/>
</dbReference>
<keyword evidence="6 13" id="KW-0732">Signal</keyword>
<evidence type="ECO:0000313" key="17">
    <source>
        <dbReference type="Proteomes" id="UP000501868"/>
    </source>
</evidence>
<dbReference type="PROSITE" id="PS00018">
    <property type="entry name" value="EF_HAND_1"/>
    <property type="match status" value="1"/>
</dbReference>
<dbReference type="SUPFAM" id="SSF52743">
    <property type="entry name" value="Subtilisin-like"/>
    <property type="match status" value="1"/>
</dbReference>
<dbReference type="InterPro" id="IPR050131">
    <property type="entry name" value="Peptidase_S8_subtilisin-like"/>
</dbReference>
<evidence type="ECO:0000256" key="7">
    <source>
        <dbReference type="ARBA" id="ARBA00022801"/>
    </source>
</evidence>
<dbReference type="GO" id="GO:0005576">
    <property type="term" value="C:extracellular region"/>
    <property type="evidence" value="ECO:0007669"/>
    <property type="project" value="UniProtKB-SubCell"/>
</dbReference>
<dbReference type="InterPro" id="IPR034216">
    <property type="entry name" value="C5a_Peptidase"/>
</dbReference>
<keyword evidence="4" id="KW-0964">Secreted</keyword>
<dbReference type="PANTHER" id="PTHR43806:SF11">
    <property type="entry name" value="CEREVISIN-RELATED"/>
    <property type="match status" value="1"/>
</dbReference>
<comment type="subcellular location">
    <subcellularLocation>
        <location evidence="2">Secreted</location>
    </subcellularLocation>
</comment>
<evidence type="ECO:0000256" key="10">
    <source>
        <dbReference type="PIRSR" id="PIRSR615500-1"/>
    </source>
</evidence>
<keyword evidence="9" id="KW-0106">Calcium</keyword>
<feature type="active site" description="Charge relay system" evidence="10 11">
    <location>
        <position position="609"/>
    </location>
</feature>
<evidence type="ECO:0000256" key="2">
    <source>
        <dbReference type="ARBA" id="ARBA00004613"/>
    </source>
</evidence>
<evidence type="ECO:0000256" key="8">
    <source>
        <dbReference type="ARBA" id="ARBA00022825"/>
    </source>
</evidence>
<evidence type="ECO:0000256" key="3">
    <source>
        <dbReference type="ARBA" id="ARBA00011073"/>
    </source>
</evidence>
<dbReference type="InterPro" id="IPR022398">
    <property type="entry name" value="Peptidase_S8_His-AS"/>
</dbReference>
<sequence length="1181" mass="129732">MKKSKNKVFNVMSTAALTSLFFSSFTVFAESNDTSPPSQTMGKMVEQGRPLFFNKDKGETNKDDLYSKDFKKEGSAKPYNPSDVVRLIVEVEQPTEIDKNAKNKKTLYKQKQDKVIDEISKKNKSKSKSPTKVKHRFFEGFSGFSLETEFQNIKDIQSAPGVTNVHIANTFQPTMGASKELVQAQKVWNKYGYKGEGLLVAVVDSGIDYTHKDMKLPDKAKEKEKWTQASINTKFQETEVNEVWYTDKVPTGYDWADNDTNVIPGPEGSSHGTHVAGTVGASGDETNGGVEGIAPGVQLLAEKVFSDIGGGAYEDDIIAGIEHAIIMGADVINMSLGVDAGFVSEEDDPIQKAVRAATENGTLVVAAAGNASYSTKNNLIFSSLKPYAENPDIGVVGAPSVSPYAVSVASYENSKIHFNTLADVNGYQLPYQDQTQYNFKLSKSLSPNQGYDLVYVGNGLKKADYLDQNGQPKVKDKIAVVKLEEQYSHYSTFQFDAERYGKAIAVIIIPPDNMADYPYLGLSPYSIPAATTGKAVGQDLINKLTSGQTVQMKLSGGTWVGNAKKDSMSDFSSNGSPHTLDFKPEISAPGGNIYSTVPGNDYEVMSGTSMATPHVAGGSALLLQALYERGLPHSESTVLKAKLALMNTANVVMDPRTNGAVPYSPRVQGSGLMQIKNAIHTPVIVTSRNTPLEQAGAVALKEMGQNTSFKLNVEAFDTPKGNKDDIEYQVYVDVLKDKTEMKEFDLDNDGSLDSKEYLTLTSERINGVNVTVNDKKVTQTDGTSIKIKPGQTKMLTVNISLPDSLKKNSFVEGFVRLVPVAKDQDKAVPLSIPYMGFYGKWDKPQNIDPAAWEKDAFLGYTALWDDTSERYPMGYDPATGRFNPNHIAFSPNFFANGVYSTFTALRNLQKTEMYVEDQSGNIIQNLGDFSEYTGKPWKFAKNIMAYGDYGIGGYLWDMKDKSGQFVPDGVYQYVIKTTLDYTNAKPQTVKMPIKVDSTAPTISDIQVTPKDGTYEISFKAKDNENGSDFLGAVLWVDGQYKDIAPGETSLIVNNEPESVVVLAADYAYNQSYAVWGDPSYVNQNMIISFIYVSPTQNIKKNNPAQIISYASNRIDWTINIKDGNGKIVDSFEVKNEHTLRTQWTPNSDLPDGTYYMSVDLVTKSGLKATTQPEQITVRQQP</sequence>
<dbReference type="Proteomes" id="UP000501868">
    <property type="component" value="Chromosome"/>
</dbReference>
<reference evidence="16 17" key="1">
    <citation type="submission" date="2020-04" db="EMBL/GenBank/DDBJ databases">
        <title>Genome-Wide Identification of 5-Methylcytosine Sites in Bacterial Genomes By High-Throughput Sequencing of MspJI Restriction Fragments.</title>
        <authorList>
            <person name="Wu V."/>
        </authorList>
    </citation>
    <scope>NUCLEOTIDE SEQUENCE [LARGE SCALE GENOMIC DNA]</scope>
    <source>
        <strain evidence="16 17">S2</strain>
    </source>
</reference>
<keyword evidence="5 11" id="KW-0645">Protease</keyword>
<keyword evidence="7 11" id="KW-0378">Hydrolase</keyword>
<dbReference type="Gene3D" id="3.50.30.30">
    <property type="match status" value="1"/>
</dbReference>
<dbReference type="GO" id="GO:0016020">
    <property type="term" value="C:membrane"/>
    <property type="evidence" value="ECO:0007669"/>
    <property type="project" value="InterPro"/>
</dbReference>
<gene>
    <name evidence="16" type="ORF">HFZ78_03345</name>
</gene>